<feature type="domain" description="RNase H type-1" evidence="1">
    <location>
        <begin position="4"/>
        <end position="33"/>
    </location>
</feature>
<gene>
    <name evidence="2" type="ORF">Golax_011215</name>
</gene>
<evidence type="ECO:0000259" key="1">
    <source>
        <dbReference type="Pfam" id="PF13456"/>
    </source>
</evidence>
<reference evidence="2 3" key="1">
    <citation type="journal article" date="2019" name="Genome Biol. Evol.">
        <title>Insights into the evolution of the New World diploid cottons (Gossypium, subgenus Houzingenia) based on genome sequencing.</title>
        <authorList>
            <person name="Grover C.E."/>
            <person name="Arick M.A. 2nd"/>
            <person name="Thrash A."/>
            <person name="Conover J.L."/>
            <person name="Sanders W.S."/>
            <person name="Peterson D.G."/>
            <person name="Frelichowski J.E."/>
            <person name="Scheffler J.A."/>
            <person name="Scheffler B.E."/>
            <person name="Wendel J.F."/>
        </authorList>
    </citation>
    <scope>NUCLEOTIDE SEQUENCE [LARGE SCALE GENOMIC DNA]</scope>
    <source>
        <strain evidence="2">4</strain>
        <tissue evidence="2">Leaf</tissue>
    </source>
</reference>
<proteinExistence type="predicted"/>
<dbReference type="GO" id="GO:0004523">
    <property type="term" value="F:RNA-DNA hybrid ribonuclease activity"/>
    <property type="evidence" value="ECO:0007669"/>
    <property type="project" value="InterPro"/>
</dbReference>
<organism evidence="2 3">
    <name type="scientific">Gossypium laxum</name>
    <dbReference type="NCBI Taxonomy" id="34288"/>
    <lineage>
        <taxon>Eukaryota</taxon>
        <taxon>Viridiplantae</taxon>
        <taxon>Streptophyta</taxon>
        <taxon>Embryophyta</taxon>
        <taxon>Tracheophyta</taxon>
        <taxon>Spermatophyta</taxon>
        <taxon>Magnoliopsida</taxon>
        <taxon>eudicotyledons</taxon>
        <taxon>Gunneridae</taxon>
        <taxon>Pentapetalae</taxon>
        <taxon>rosids</taxon>
        <taxon>malvids</taxon>
        <taxon>Malvales</taxon>
        <taxon>Malvaceae</taxon>
        <taxon>Malvoideae</taxon>
        <taxon>Gossypium</taxon>
    </lineage>
</organism>
<accession>A0A7J8ZKG4</accession>
<comment type="caution">
    <text evidence="2">The sequence shown here is derived from an EMBL/GenBank/DDBJ whole genome shotgun (WGS) entry which is preliminary data.</text>
</comment>
<dbReference type="Pfam" id="PF13456">
    <property type="entry name" value="RVT_3"/>
    <property type="match status" value="1"/>
</dbReference>
<dbReference type="AlphaFoldDB" id="A0A7J8ZKG4"/>
<dbReference type="Proteomes" id="UP000593574">
    <property type="component" value="Unassembled WGS sequence"/>
</dbReference>
<evidence type="ECO:0000313" key="3">
    <source>
        <dbReference type="Proteomes" id="UP000593574"/>
    </source>
</evidence>
<name>A0A7J8ZKG4_9ROSI</name>
<keyword evidence="3" id="KW-1185">Reference proteome</keyword>
<sequence length="53" mass="6418">MQLIHHLLSRNWKIFVHHIPRSQNTVADHMAKSMETNSTEIHWFEEPRNQLEV</sequence>
<protein>
    <recommendedName>
        <fullName evidence="1">RNase H type-1 domain-containing protein</fullName>
    </recommendedName>
</protein>
<evidence type="ECO:0000313" key="2">
    <source>
        <dbReference type="EMBL" id="MBA0712092.1"/>
    </source>
</evidence>
<dbReference type="GO" id="GO:0003676">
    <property type="term" value="F:nucleic acid binding"/>
    <property type="evidence" value="ECO:0007669"/>
    <property type="project" value="InterPro"/>
</dbReference>
<dbReference type="InterPro" id="IPR002156">
    <property type="entry name" value="RNaseH_domain"/>
</dbReference>
<dbReference type="EMBL" id="JABEZV010000005">
    <property type="protein sequence ID" value="MBA0712092.1"/>
    <property type="molecule type" value="Genomic_DNA"/>
</dbReference>